<feature type="compositionally biased region" description="Polar residues" evidence="1">
    <location>
        <begin position="127"/>
        <end position="143"/>
    </location>
</feature>
<reference evidence="2 3" key="1">
    <citation type="submission" date="2017-03" db="EMBL/GenBank/DDBJ databases">
        <title>Widespread Adenine N6-methylation of Active Genes in Fungi.</title>
        <authorList>
            <consortium name="DOE Joint Genome Institute"/>
            <person name="Mondo S.J."/>
            <person name="Dannebaum R.O."/>
            <person name="Kuo R.C."/>
            <person name="Louie K.B."/>
            <person name="Bewick A.J."/>
            <person name="Labutti K."/>
            <person name="Haridas S."/>
            <person name="Kuo A."/>
            <person name="Salamov A."/>
            <person name="Ahrendt S.R."/>
            <person name="Lau R."/>
            <person name="Bowen B.P."/>
            <person name="Lipzen A."/>
            <person name="Sullivan W."/>
            <person name="Andreopoulos W.B."/>
            <person name="Clum A."/>
            <person name="Lindquist E."/>
            <person name="Daum C."/>
            <person name="Northen T.R."/>
            <person name="Ramamoorthy G."/>
            <person name="Schmitz R.J."/>
            <person name="Gryganskyi A."/>
            <person name="Culley D."/>
            <person name="Magnuson J."/>
            <person name="James T.Y."/>
            <person name="O'Malley M.A."/>
            <person name="Stajich J.E."/>
            <person name="Spatafora J.W."/>
            <person name="Visel A."/>
            <person name="Grigoriev I.V."/>
        </authorList>
    </citation>
    <scope>NUCLEOTIDE SEQUENCE [LARGE SCALE GENOMIC DNA]</scope>
    <source>
        <strain evidence="2 3">NRRL Y-17943</strain>
    </source>
</reference>
<feature type="compositionally biased region" description="Polar residues" evidence="1">
    <location>
        <begin position="82"/>
        <end position="95"/>
    </location>
</feature>
<feature type="compositionally biased region" description="Low complexity" evidence="1">
    <location>
        <begin position="110"/>
        <end position="126"/>
    </location>
</feature>
<dbReference type="GeneID" id="33560844"/>
<feature type="region of interest" description="Disordered" evidence="1">
    <location>
        <begin position="14"/>
        <end position="39"/>
    </location>
</feature>
<dbReference type="RefSeq" id="XP_021874067.1">
    <property type="nucleotide sequence ID" value="XM_022019035.1"/>
</dbReference>
<protein>
    <submittedName>
        <fullName evidence="2">Uncharacterized protein</fullName>
    </submittedName>
</protein>
<keyword evidence="3" id="KW-1185">Reference proteome</keyword>
<feature type="region of interest" description="Disordered" evidence="1">
    <location>
        <begin position="363"/>
        <end position="462"/>
    </location>
</feature>
<gene>
    <name evidence="2" type="ORF">BD324DRAFT_679307</name>
</gene>
<feature type="compositionally biased region" description="Polar residues" evidence="1">
    <location>
        <begin position="196"/>
        <end position="207"/>
    </location>
</feature>
<dbReference type="AlphaFoldDB" id="A0A1Y1UQP5"/>
<evidence type="ECO:0000313" key="3">
    <source>
        <dbReference type="Proteomes" id="UP000193218"/>
    </source>
</evidence>
<feature type="region of interest" description="Disordered" evidence="1">
    <location>
        <begin position="173"/>
        <end position="224"/>
    </location>
</feature>
<evidence type="ECO:0000313" key="2">
    <source>
        <dbReference type="EMBL" id="ORX40282.1"/>
    </source>
</evidence>
<feature type="region of interest" description="Disordered" evidence="1">
    <location>
        <begin position="80"/>
        <end position="161"/>
    </location>
</feature>
<feature type="compositionally biased region" description="Basic and acidic residues" evidence="1">
    <location>
        <begin position="313"/>
        <end position="322"/>
    </location>
</feature>
<accession>A0A1Y1UQP5</accession>
<feature type="region of interest" description="Disordered" evidence="1">
    <location>
        <begin position="254"/>
        <end position="285"/>
    </location>
</feature>
<sequence length="462" mass="49758">MPLYVPHYRNSYGSSQEFRPQGYYPPEEYPPIRTSYPSRRHRFDESSAQYDRLGMPLASDKFWNGSRIEAWIGPAPGRVEQENNGSTLTAKTSQPALDPVPMTENGWEVPAPIARAPPRTATHTETNATHDPTTTADTESSGPDTVIPKRRFSQAYDNKMERQAPTILSSYTNRLTGQPAGHSESIQLHPPDTEGSVPQPSNVAEENTSAGAAAATSVSSATSQTKSSAIPLGFTTQLKNTPQPIRLPAPERVSGLENSAQASHEMPTPLHLPAEDDTTNEETAPDQTQAFVFASTKSQFITANEEMQSTVIGREKTSDETSRVPIATTSSSATRVPPPTVPEEPSSSAAPVLLFQRECDAHSKDDMPSIAGTPEPFRIPERSVTAPGSVRPPGSTATSAFEPAAGTPNRASTFPQAATVTSKADKSRRGEYAYTSEGNKNLREDLRPQAKGVTSSDDNEAP</sequence>
<feature type="region of interest" description="Disordered" evidence="1">
    <location>
        <begin position="313"/>
        <end position="348"/>
    </location>
</feature>
<dbReference type="Proteomes" id="UP000193218">
    <property type="component" value="Unassembled WGS sequence"/>
</dbReference>
<feature type="compositionally biased region" description="Polar residues" evidence="1">
    <location>
        <begin position="409"/>
        <end position="422"/>
    </location>
</feature>
<organism evidence="2 3">
    <name type="scientific">Kockovaella imperatae</name>
    <dbReference type="NCBI Taxonomy" id="4999"/>
    <lineage>
        <taxon>Eukaryota</taxon>
        <taxon>Fungi</taxon>
        <taxon>Dikarya</taxon>
        <taxon>Basidiomycota</taxon>
        <taxon>Agaricomycotina</taxon>
        <taxon>Tremellomycetes</taxon>
        <taxon>Tremellales</taxon>
        <taxon>Cuniculitremaceae</taxon>
        <taxon>Kockovaella</taxon>
    </lineage>
</organism>
<dbReference type="InParanoid" id="A0A1Y1UQP5"/>
<dbReference type="EMBL" id="NBSH01000002">
    <property type="protein sequence ID" value="ORX40282.1"/>
    <property type="molecule type" value="Genomic_DNA"/>
</dbReference>
<evidence type="ECO:0000256" key="1">
    <source>
        <dbReference type="SAM" id="MobiDB-lite"/>
    </source>
</evidence>
<feature type="compositionally biased region" description="Low complexity" evidence="1">
    <location>
        <begin position="208"/>
        <end position="224"/>
    </location>
</feature>
<proteinExistence type="predicted"/>
<name>A0A1Y1UQP5_9TREE</name>
<feature type="compositionally biased region" description="Acidic residues" evidence="1">
    <location>
        <begin position="275"/>
        <end position="284"/>
    </location>
</feature>
<comment type="caution">
    <text evidence="2">The sequence shown here is derived from an EMBL/GenBank/DDBJ whole genome shotgun (WGS) entry which is preliminary data.</text>
</comment>